<organism evidence="2">
    <name type="scientific">Culex pipiens</name>
    <name type="common">House mosquito</name>
    <dbReference type="NCBI Taxonomy" id="7175"/>
    <lineage>
        <taxon>Eukaryota</taxon>
        <taxon>Metazoa</taxon>
        <taxon>Ecdysozoa</taxon>
        <taxon>Arthropoda</taxon>
        <taxon>Hexapoda</taxon>
        <taxon>Insecta</taxon>
        <taxon>Pterygota</taxon>
        <taxon>Neoptera</taxon>
        <taxon>Endopterygota</taxon>
        <taxon>Diptera</taxon>
        <taxon>Nematocera</taxon>
        <taxon>Culicoidea</taxon>
        <taxon>Culicidae</taxon>
        <taxon>Culicinae</taxon>
        <taxon>Culicini</taxon>
        <taxon>Culex</taxon>
        <taxon>Culex</taxon>
    </lineage>
</organism>
<protein>
    <submittedName>
        <fullName evidence="2">(northern house mosquito) hypothetical protein</fullName>
    </submittedName>
</protein>
<dbReference type="EMBL" id="HBUE01069027">
    <property type="protein sequence ID" value="CAG6471977.1"/>
    <property type="molecule type" value="Transcribed_RNA"/>
</dbReference>
<reference evidence="2" key="1">
    <citation type="submission" date="2021-05" db="EMBL/GenBank/DDBJ databases">
        <authorList>
            <person name="Alioto T."/>
            <person name="Alioto T."/>
            <person name="Gomez Garrido J."/>
        </authorList>
    </citation>
    <scope>NUCLEOTIDE SEQUENCE</scope>
</reference>
<feature type="region of interest" description="Disordered" evidence="1">
    <location>
        <begin position="14"/>
        <end position="40"/>
    </location>
</feature>
<dbReference type="AlphaFoldDB" id="A0A8D8BAP6"/>
<evidence type="ECO:0000256" key="1">
    <source>
        <dbReference type="SAM" id="MobiDB-lite"/>
    </source>
</evidence>
<evidence type="ECO:0000313" key="2">
    <source>
        <dbReference type="EMBL" id="CAG6471977.1"/>
    </source>
</evidence>
<sequence length="120" mass="13586">MKGEKIIDNQKLFRLHTGQASPRSGHGWQRQSRDTVFPEGRKKKEYASPCSVFFILKQSHKGTMSIENRAPTLCDSNEFKKITSNFPCPPPQKKYATIVASTPCETRAQFLANVETLFGH</sequence>
<name>A0A8D8BAP6_CULPI</name>
<accession>A0A8D8BAP6</accession>
<proteinExistence type="predicted"/>